<dbReference type="Proteomes" id="UP001145742">
    <property type="component" value="Unassembled WGS sequence"/>
</dbReference>
<dbReference type="EMBL" id="WHWB01034642">
    <property type="protein sequence ID" value="KAJ7406608.1"/>
    <property type="molecule type" value="Genomic_DNA"/>
</dbReference>
<protein>
    <submittedName>
        <fullName evidence="1">Uncharacterized protein</fullName>
    </submittedName>
</protein>
<evidence type="ECO:0000313" key="2">
    <source>
        <dbReference type="Proteomes" id="UP001145742"/>
    </source>
</evidence>
<proteinExistence type="predicted"/>
<sequence>MPGATQHTLQLFGIGPGGPGGNQVEQVPSMCLLTAKMVKDESTKPVLAVKTCAKLDLHPSPMWWCLTSPEPVPAGQMVQRSQLDKDPNGKSLRHFGAVSDTECSVEPAVPNRTPFDYFPDEKLKFALKNLTPLEKKIQHHNFGDQASDWTVDLDSKDPEVIEICSLAKFQCFRKQSSLELSGVQSLVDLLQASKAIYNDCHISGIKKGFHGTGEGRDDLDKRVETRRVTMALPAATQHKHFVLLKMKGWTGGKYGGKRRKRACYSRRSEFLDSFSRDVPLYFTDVIEIKFSVK</sequence>
<name>A0ABQ9CV15_9PASS</name>
<accession>A0ABQ9CV15</accession>
<keyword evidence="2" id="KW-1185">Reference proteome</keyword>
<gene>
    <name evidence="1" type="ORF">WISP_132914</name>
</gene>
<evidence type="ECO:0000313" key="1">
    <source>
        <dbReference type="EMBL" id="KAJ7406608.1"/>
    </source>
</evidence>
<reference evidence="1" key="1">
    <citation type="submission" date="2019-10" db="EMBL/GenBank/DDBJ databases">
        <authorList>
            <person name="Soares A.E.R."/>
            <person name="Aleixo A."/>
            <person name="Schneider P."/>
            <person name="Miyaki C.Y."/>
            <person name="Schneider M.P."/>
            <person name="Mello C."/>
            <person name="Vasconcelos A.T.R."/>
        </authorList>
    </citation>
    <scope>NUCLEOTIDE SEQUENCE</scope>
    <source>
        <tissue evidence="1">Muscle</tissue>
    </source>
</reference>
<comment type="caution">
    <text evidence="1">The sequence shown here is derived from an EMBL/GenBank/DDBJ whole genome shotgun (WGS) entry which is preliminary data.</text>
</comment>
<organism evidence="1 2">
    <name type="scientific">Willisornis vidua</name>
    <name type="common">Xingu scale-backed antbird</name>
    <dbReference type="NCBI Taxonomy" id="1566151"/>
    <lineage>
        <taxon>Eukaryota</taxon>
        <taxon>Metazoa</taxon>
        <taxon>Chordata</taxon>
        <taxon>Craniata</taxon>
        <taxon>Vertebrata</taxon>
        <taxon>Euteleostomi</taxon>
        <taxon>Archelosauria</taxon>
        <taxon>Archosauria</taxon>
        <taxon>Dinosauria</taxon>
        <taxon>Saurischia</taxon>
        <taxon>Theropoda</taxon>
        <taxon>Coelurosauria</taxon>
        <taxon>Aves</taxon>
        <taxon>Neognathae</taxon>
        <taxon>Neoaves</taxon>
        <taxon>Telluraves</taxon>
        <taxon>Australaves</taxon>
        <taxon>Passeriformes</taxon>
        <taxon>Thamnophilidae</taxon>
        <taxon>Willisornis</taxon>
    </lineage>
</organism>